<proteinExistence type="predicted"/>
<name>A0A8J5VPX5_ZIZPA</name>
<evidence type="ECO:0000256" key="1">
    <source>
        <dbReference type="SAM" id="MobiDB-lite"/>
    </source>
</evidence>
<dbReference type="PANTHER" id="PTHR33978:SF4">
    <property type="entry name" value="SERINE_THREONINE-KINASE"/>
    <property type="match status" value="1"/>
</dbReference>
<dbReference type="Proteomes" id="UP000729402">
    <property type="component" value="Unassembled WGS sequence"/>
</dbReference>
<sequence length="189" mass="19911">MARGGVLQAPPADCCHHKAAAVDDAESGGGGGAARLVWDSGSALYDSYELTSFRRQLDAALLSCGRSLSMPHMPPTAATQPPAGRRRRFRRLPALLRRLFGRVLLRLRFPASRPGFRADNYYGGHGDGGSGSPWSGALTSIPEESASPENSTSPLADGAGGPSALRKAQSERFVASKTASSMVQFEVVL</sequence>
<protein>
    <submittedName>
        <fullName evidence="2">Uncharacterized protein</fullName>
    </submittedName>
</protein>
<accession>A0A8J5VPX5</accession>
<dbReference type="AlphaFoldDB" id="A0A8J5VPX5"/>
<evidence type="ECO:0000313" key="2">
    <source>
        <dbReference type="EMBL" id="KAG8075630.1"/>
    </source>
</evidence>
<gene>
    <name evidence="2" type="ORF">GUJ93_ZPchr0006g42605</name>
</gene>
<reference evidence="2" key="2">
    <citation type="submission" date="2021-02" db="EMBL/GenBank/DDBJ databases">
        <authorList>
            <person name="Kimball J.A."/>
            <person name="Haas M.W."/>
            <person name="Macchietto M."/>
            <person name="Kono T."/>
            <person name="Duquette J."/>
            <person name="Shao M."/>
        </authorList>
    </citation>
    <scope>NUCLEOTIDE SEQUENCE</scope>
    <source>
        <tissue evidence="2">Fresh leaf tissue</tissue>
    </source>
</reference>
<comment type="caution">
    <text evidence="2">The sequence shown here is derived from an EMBL/GenBank/DDBJ whole genome shotgun (WGS) entry which is preliminary data.</text>
</comment>
<organism evidence="2 3">
    <name type="scientific">Zizania palustris</name>
    <name type="common">Northern wild rice</name>
    <dbReference type="NCBI Taxonomy" id="103762"/>
    <lineage>
        <taxon>Eukaryota</taxon>
        <taxon>Viridiplantae</taxon>
        <taxon>Streptophyta</taxon>
        <taxon>Embryophyta</taxon>
        <taxon>Tracheophyta</taxon>
        <taxon>Spermatophyta</taxon>
        <taxon>Magnoliopsida</taxon>
        <taxon>Liliopsida</taxon>
        <taxon>Poales</taxon>
        <taxon>Poaceae</taxon>
        <taxon>BOP clade</taxon>
        <taxon>Oryzoideae</taxon>
        <taxon>Oryzeae</taxon>
        <taxon>Zizaniinae</taxon>
        <taxon>Zizania</taxon>
    </lineage>
</organism>
<dbReference type="EMBL" id="JAAALK010000283">
    <property type="protein sequence ID" value="KAG8075630.1"/>
    <property type="molecule type" value="Genomic_DNA"/>
</dbReference>
<reference evidence="2" key="1">
    <citation type="journal article" date="2021" name="bioRxiv">
        <title>Whole Genome Assembly and Annotation of Northern Wild Rice, Zizania palustris L., Supports a Whole Genome Duplication in the Zizania Genus.</title>
        <authorList>
            <person name="Haas M."/>
            <person name="Kono T."/>
            <person name="Macchietto M."/>
            <person name="Millas R."/>
            <person name="McGilp L."/>
            <person name="Shao M."/>
            <person name="Duquette J."/>
            <person name="Hirsch C.N."/>
            <person name="Kimball J."/>
        </authorList>
    </citation>
    <scope>NUCLEOTIDE SEQUENCE</scope>
    <source>
        <tissue evidence="2">Fresh leaf tissue</tissue>
    </source>
</reference>
<feature type="region of interest" description="Disordered" evidence="1">
    <location>
        <begin position="132"/>
        <end position="171"/>
    </location>
</feature>
<dbReference type="OrthoDB" id="1932439at2759"/>
<dbReference type="PANTHER" id="PTHR33978">
    <property type="entry name" value="SERINE/THREONINE-KINASE"/>
    <property type="match status" value="1"/>
</dbReference>
<keyword evidence="3" id="KW-1185">Reference proteome</keyword>
<evidence type="ECO:0000313" key="3">
    <source>
        <dbReference type="Proteomes" id="UP000729402"/>
    </source>
</evidence>